<dbReference type="InterPro" id="IPR005142">
    <property type="entry name" value="eRF1_3"/>
</dbReference>
<dbReference type="EMBL" id="JADGKB010000006">
    <property type="protein sequence ID" value="KAJ3261331.1"/>
    <property type="molecule type" value="Genomic_DNA"/>
</dbReference>
<gene>
    <name evidence="8" type="ORF">HK103_005939</name>
</gene>
<evidence type="ECO:0000256" key="1">
    <source>
        <dbReference type="ARBA" id="ARBA00001968"/>
    </source>
</evidence>
<protein>
    <recommendedName>
        <fullName evidence="6">Protein DOM34 homolog</fullName>
    </recommendedName>
</protein>
<evidence type="ECO:0000256" key="5">
    <source>
        <dbReference type="ARBA" id="ARBA00022723"/>
    </source>
</evidence>
<organism evidence="8 9">
    <name type="scientific">Boothiomyces macroporosus</name>
    <dbReference type="NCBI Taxonomy" id="261099"/>
    <lineage>
        <taxon>Eukaryota</taxon>
        <taxon>Fungi</taxon>
        <taxon>Fungi incertae sedis</taxon>
        <taxon>Chytridiomycota</taxon>
        <taxon>Chytridiomycota incertae sedis</taxon>
        <taxon>Chytridiomycetes</taxon>
        <taxon>Rhizophydiales</taxon>
        <taxon>Terramycetaceae</taxon>
        <taxon>Boothiomyces</taxon>
    </lineage>
</organism>
<dbReference type="Gene3D" id="2.30.30.870">
    <property type="entry name" value="Pelota, domain A"/>
    <property type="match status" value="1"/>
</dbReference>
<comment type="function">
    <text evidence="6">Component of the Dom34-Hbs1 complex, a complex that recognizes stalled ribosomes and triggers the No-Go Decay (NGD) pathway (PubMed:20890290). In the Dom34-Hbs1 complex, dom34 recognizes ribosomes stalled at the 3' end of an mRNA and engages stalled ribosomes by destabilizing mRNA in the mRNA channel. Following ribosome-binding, the Dom34-Hbs1 complex promotes the disassembly of stalled ribosomes, followed by degradation of damaged mRNAs as part of the NGD pathway.</text>
</comment>
<dbReference type="SUPFAM" id="SSF55315">
    <property type="entry name" value="L30e-like"/>
    <property type="match status" value="1"/>
</dbReference>
<dbReference type="InterPro" id="IPR042226">
    <property type="entry name" value="eFR1_2_sf"/>
</dbReference>
<comment type="cofactor">
    <cofactor evidence="1 6">
        <name>a divalent metal cation</name>
        <dbReference type="ChEBI" id="CHEBI:60240"/>
    </cofactor>
</comment>
<dbReference type="SMART" id="SM01194">
    <property type="entry name" value="eRF1_1"/>
    <property type="match status" value="1"/>
</dbReference>
<evidence type="ECO:0000313" key="9">
    <source>
        <dbReference type="Proteomes" id="UP001210925"/>
    </source>
</evidence>
<dbReference type="Proteomes" id="UP001210925">
    <property type="component" value="Unassembled WGS sequence"/>
</dbReference>
<dbReference type="InterPro" id="IPR004405">
    <property type="entry name" value="TF_pelota"/>
</dbReference>
<dbReference type="Pfam" id="PF03465">
    <property type="entry name" value="eRF1_3"/>
    <property type="match status" value="1"/>
</dbReference>
<evidence type="ECO:0000256" key="6">
    <source>
        <dbReference type="RuleBase" id="RU362019"/>
    </source>
</evidence>
<dbReference type="SUPFAM" id="SSF53137">
    <property type="entry name" value="Translational machinery components"/>
    <property type="match status" value="1"/>
</dbReference>
<dbReference type="FunFam" id="2.30.30.870:FF:000001">
    <property type="entry name" value="Protein pelota homolog"/>
    <property type="match status" value="1"/>
</dbReference>
<dbReference type="NCBIfam" id="TIGR00111">
    <property type="entry name" value="pelota"/>
    <property type="match status" value="1"/>
</dbReference>
<evidence type="ECO:0000256" key="2">
    <source>
        <dbReference type="ARBA" id="ARBA00004496"/>
    </source>
</evidence>
<dbReference type="SUPFAM" id="SSF159065">
    <property type="entry name" value="Dom34/Pelota N-terminal domain-like"/>
    <property type="match status" value="1"/>
</dbReference>
<reference evidence="8" key="1">
    <citation type="submission" date="2020-05" db="EMBL/GenBank/DDBJ databases">
        <title>Phylogenomic resolution of chytrid fungi.</title>
        <authorList>
            <person name="Stajich J.E."/>
            <person name="Amses K."/>
            <person name="Simmons R."/>
            <person name="Seto K."/>
            <person name="Myers J."/>
            <person name="Bonds A."/>
            <person name="Quandt C.A."/>
            <person name="Barry K."/>
            <person name="Liu P."/>
            <person name="Grigoriev I."/>
            <person name="Longcore J.E."/>
            <person name="James T.Y."/>
        </authorList>
    </citation>
    <scope>NUCLEOTIDE SEQUENCE</scope>
    <source>
        <strain evidence="8">PLAUS21</strain>
    </source>
</reference>
<dbReference type="AlphaFoldDB" id="A0AAD5ULP4"/>
<dbReference type="GO" id="GO:0070966">
    <property type="term" value="P:nuclear-transcribed mRNA catabolic process, no-go decay"/>
    <property type="evidence" value="ECO:0007669"/>
    <property type="project" value="InterPro"/>
</dbReference>
<dbReference type="InterPro" id="IPR038069">
    <property type="entry name" value="Pelota/DOM34_N"/>
</dbReference>
<dbReference type="PANTHER" id="PTHR10853:SF0">
    <property type="entry name" value="PROTEIN PELOTA HOMOLOG"/>
    <property type="match status" value="1"/>
</dbReference>
<dbReference type="GO" id="GO:0046872">
    <property type="term" value="F:metal ion binding"/>
    <property type="evidence" value="ECO:0007669"/>
    <property type="project" value="UniProtKB-KW"/>
</dbReference>
<dbReference type="Pfam" id="PF03464">
    <property type="entry name" value="eRF1_2"/>
    <property type="match status" value="1"/>
</dbReference>
<evidence type="ECO:0000259" key="7">
    <source>
        <dbReference type="SMART" id="SM01194"/>
    </source>
</evidence>
<dbReference type="InterPro" id="IPR005141">
    <property type="entry name" value="eRF1_2"/>
</dbReference>
<evidence type="ECO:0000313" key="8">
    <source>
        <dbReference type="EMBL" id="KAJ3261331.1"/>
    </source>
</evidence>
<dbReference type="GO" id="GO:0071025">
    <property type="term" value="P:RNA surveillance"/>
    <property type="evidence" value="ECO:0007669"/>
    <property type="project" value="InterPro"/>
</dbReference>
<dbReference type="Pfam" id="PF26356">
    <property type="entry name" value="Pelota_N"/>
    <property type="match status" value="1"/>
</dbReference>
<dbReference type="InterPro" id="IPR005140">
    <property type="entry name" value="eRF1_Pelota-like_N"/>
</dbReference>
<comment type="similarity">
    <text evidence="3 6">Belongs to the eukaryotic release factor 1 family. Pelota subfamily.</text>
</comment>
<keyword evidence="9" id="KW-1185">Reference proteome</keyword>
<keyword evidence="5 6" id="KW-0479">Metal-binding</keyword>
<dbReference type="InterPro" id="IPR029064">
    <property type="entry name" value="Ribosomal_eL30-like_sf"/>
</dbReference>
<comment type="subcellular location">
    <subcellularLocation>
        <location evidence="2 6">Cytoplasm</location>
    </subcellularLocation>
</comment>
<dbReference type="GO" id="GO:0005737">
    <property type="term" value="C:cytoplasm"/>
    <property type="evidence" value="ECO:0007669"/>
    <property type="project" value="UniProtKB-SubCell"/>
</dbReference>
<accession>A0AAD5ULP4</accession>
<dbReference type="GO" id="GO:0070651">
    <property type="term" value="P:nonfunctional rRNA decay"/>
    <property type="evidence" value="ECO:0007669"/>
    <property type="project" value="TreeGrafter"/>
</dbReference>
<evidence type="ECO:0000256" key="3">
    <source>
        <dbReference type="ARBA" id="ARBA00009504"/>
    </source>
</evidence>
<dbReference type="Gene3D" id="3.30.420.60">
    <property type="entry name" value="eRF1 domain 2"/>
    <property type="match status" value="1"/>
</dbReference>
<dbReference type="Gene3D" id="3.30.1330.30">
    <property type="match status" value="2"/>
</dbReference>
<comment type="caution">
    <text evidence="8">The sequence shown here is derived from an EMBL/GenBank/DDBJ whole genome shotgun (WGS) entry which is preliminary data.</text>
</comment>
<dbReference type="GO" id="GO:0070481">
    <property type="term" value="P:nuclear-transcribed mRNA catabolic process, non-stop decay"/>
    <property type="evidence" value="ECO:0007669"/>
    <property type="project" value="InterPro"/>
</dbReference>
<name>A0AAD5ULP4_9FUNG</name>
<feature type="domain" description="eRF1/Pelota-like N-terminal" evidence="7">
    <location>
        <begin position="1"/>
        <end position="130"/>
    </location>
</feature>
<dbReference type="PANTHER" id="PTHR10853">
    <property type="entry name" value="PELOTA"/>
    <property type="match status" value="1"/>
</dbReference>
<evidence type="ECO:0000256" key="4">
    <source>
        <dbReference type="ARBA" id="ARBA00022490"/>
    </source>
</evidence>
<sequence length="364" mass="41644">MKLVSKKLEKNSSGFVKLIAEDTEDLWHTYNLLFKDDILKATTVRRVVSETNTGSTEKLSQKTTLTIKVETVFFDVQASVLRVNGKNIEENKYVKMGQYHTLDLELHRPFTIEKEEWDIIHLDRINDCCNVQNKADIGAVVLQEGLAQICLVTENMTIVRQRIETNVPKKRRGTTTDHDKGVIRFFHQVYQGIIHHINFDIVKVLIIASPALKEQQKVILDHRDKIILVHSSSGHKHALQEILQEPQVQSKLSDTKYQKEIKALEEFYRTLGNDPSKAFYGYEYVLKASERGAIQTLMVTDGLFSLHTSGEQLTQLTGIAAILHFGLPDLEDEVAQEQEEKEKLFKLREGDELIQEDPTDSLGY</sequence>
<dbReference type="GO" id="GO:0032790">
    <property type="term" value="P:ribosome disassembly"/>
    <property type="evidence" value="ECO:0007669"/>
    <property type="project" value="TreeGrafter"/>
</dbReference>
<dbReference type="InterPro" id="IPR058547">
    <property type="entry name" value="Pelota_N"/>
</dbReference>
<proteinExistence type="inferred from homology"/>
<keyword evidence="4 6" id="KW-0963">Cytoplasm</keyword>